<dbReference type="SUPFAM" id="SSF110857">
    <property type="entry name" value="Gamma-glutamyl cyclotransferase-like"/>
    <property type="match status" value="1"/>
</dbReference>
<dbReference type="InterPro" id="IPR009288">
    <property type="entry name" value="AIG2-like_dom"/>
</dbReference>
<name>A0AAU7VKM9_9FIRM</name>
<evidence type="ECO:0000259" key="1">
    <source>
        <dbReference type="Pfam" id="PF06094"/>
    </source>
</evidence>
<protein>
    <submittedName>
        <fullName evidence="2">Gamma-glutamylcyclotransferase family protein</fullName>
    </submittedName>
</protein>
<feature type="domain" description="Gamma-glutamylcyclotransferase AIG2-like" evidence="1">
    <location>
        <begin position="8"/>
        <end position="129"/>
    </location>
</feature>
<dbReference type="Pfam" id="PF06094">
    <property type="entry name" value="GGACT"/>
    <property type="match status" value="1"/>
</dbReference>
<gene>
    <name evidence="2" type="ORF">PRVXT_002670</name>
</gene>
<dbReference type="EMBL" id="CP158367">
    <property type="protein sequence ID" value="XBX74619.1"/>
    <property type="molecule type" value="Genomic_DNA"/>
</dbReference>
<accession>A0AAU7VKM9</accession>
<dbReference type="RefSeq" id="WP_350343371.1">
    <property type="nucleotide sequence ID" value="NZ_CP158367.1"/>
</dbReference>
<dbReference type="AlphaFoldDB" id="A0AAU7VKM9"/>
<sequence>MQERYLPIFTYGTLRQGEVNHRLIEGKIKKRQMATLNNAVMYHLGDMPGIIEGDGTIHGELVHINEKDYNEVLKDVDKLEGYDKTEDSLYLRLIKSVNLKNEDRSVKAWVYFYNKNLARKEKIKSNDWKIK</sequence>
<dbReference type="CDD" id="cd06661">
    <property type="entry name" value="GGCT_like"/>
    <property type="match status" value="1"/>
</dbReference>
<dbReference type="InterPro" id="IPR013024">
    <property type="entry name" value="GGCT-like"/>
</dbReference>
<dbReference type="Gene3D" id="3.10.490.10">
    <property type="entry name" value="Gamma-glutamyl cyclotransferase-like"/>
    <property type="match status" value="1"/>
</dbReference>
<reference evidence="2" key="2">
    <citation type="submission" date="2024-06" db="EMBL/GenBank/DDBJ databases">
        <authorList>
            <person name="Petrova K.O."/>
            <person name="Toshchakov S.V."/>
            <person name="Boltjanskaja Y.V."/>
            <person name="Kevbrin V."/>
        </authorList>
    </citation>
    <scope>NUCLEOTIDE SEQUENCE</scope>
    <source>
        <strain evidence="2">Z-910T</strain>
    </source>
</reference>
<evidence type="ECO:0000313" key="2">
    <source>
        <dbReference type="EMBL" id="XBX74619.1"/>
    </source>
</evidence>
<dbReference type="InterPro" id="IPR036568">
    <property type="entry name" value="GGCT-like_sf"/>
</dbReference>
<organism evidence="2">
    <name type="scientific">Proteinivorax tanatarense</name>
    <dbReference type="NCBI Taxonomy" id="1260629"/>
    <lineage>
        <taxon>Bacteria</taxon>
        <taxon>Bacillati</taxon>
        <taxon>Bacillota</taxon>
        <taxon>Clostridia</taxon>
        <taxon>Eubacteriales</taxon>
        <taxon>Proteinivoracaceae</taxon>
        <taxon>Proteinivorax</taxon>
    </lineage>
</organism>
<proteinExistence type="predicted"/>
<reference evidence="2" key="1">
    <citation type="journal article" date="2013" name="Extremophiles">
        <title>Proteinivorax tanatarense gen. nov., sp. nov., an anaerobic, haloalkaliphilic, proteolytic bacterium isolated from a decaying algal bloom, and proposal of Proteinivoraceae fam. nov.</title>
        <authorList>
            <person name="Kevbrin V."/>
            <person name="Boltyanskaya Y."/>
            <person name="Zhilina T."/>
            <person name="Kolganova T."/>
            <person name="Lavrentjeva E."/>
            <person name="Kuznetsov B."/>
        </authorList>
    </citation>
    <scope>NUCLEOTIDE SEQUENCE</scope>
    <source>
        <strain evidence="2">Z-910T</strain>
    </source>
</reference>